<geneLocation type="plasmid" evidence="4">
    <name>pNGR234b</name>
</geneLocation>
<sequence length="424" mass="44144">MELLAQSAQMALKMRSDARDIFLAGVEAVDPARAVDVALRQKQAALAKAHQVMIVAFGRAACAMAEAAMSAIGDKIGKAVVVTDHENLRPVEGARTLCAGYPAIDPGGMLAASEVELAVSAATPKDMVLVLVSAGGPAMLCAPPFGISLGAKIRLQDMLVREGADMKEILAVRHAVSRINDGRLAEKAGGAQVLSMIYSDVSGDEIIAVTQGPTARLFQRNATAIGVLEKYGLVGRTDRAILDYIRCAHEGRAHAGGSIENLIIGGNGVSLNAAAAHAAKCHGPALMGQHRVDEDAAVAAEQLLVLAREVGSGDGPLALVSGRVARGGRNHEIALRFALLAEREPLARPWVFLSGNTDGRHGPHRSVGAIVDRGSCSWMRQLGIDPRRQLTAGDASSVLATSGDLLLIGDTASNVTDIELILLG</sequence>
<dbReference type="Gene3D" id="3.40.1480.10">
    <property type="entry name" value="MOFRL domain"/>
    <property type="match status" value="1"/>
</dbReference>
<dbReference type="InterPro" id="IPR039760">
    <property type="entry name" value="MOFRL_protein"/>
</dbReference>
<protein>
    <submittedName>
        <fullName evidence="3">Glycerate dehydrogenase / Hydroxypyruvate reductase</fullName>
        <ecNumber evidence="3">1.1.1.29</ecNumber>
        <ecNumber evidence="3 4">1.1.1.81</ecNumber>
    </submittedName>
    <submittedName>
        <fullName evidence="4">Hydroxypyruvate reductase protein</fullName>
    </submittedName>
</protein>
<dbReference type="GO" id="GO:0005737">
    <property type="term" value="C:cytoplasm"/>
    <property type="evidence" value="ECO:0007669"/>
    <property type="project" value="TreeGrafter"/>
</dbReference>
<dbReference type="EMBL" id="AY316746">
    <property type="protein sequence ID" value="AAQ87205.1"/>
    <property type="molecule type" value="Genomic_DNA"/>
</dbReference>
<keyword evidence="3" id="KW-0670">Pyruvate</keyword>
<dbReference type="InterPro" id="IPR038614">
    <property type="entry name" value="GK_N_sf"/>
</dbReference>
<geneLocation type="plasmid" evidence="5">
    <name>sym pNGR234b</name>
</geneLocation>
<organism evidence="3">
    <name type="scientific">Sinorhizobium fredii (strain NBRC 101917 / NGR234)</name>
    <dbReference type="NCBI Taxonomy" id="394"/>
    <lineage>
        <taxon>Bacteria</taxon>
        <taxon>Pseudomonadati</taxon>
        <taxon>Pseudomonadota</taxon>
        <taxon>Alphaproteobacteria</taxon>
        <taxon>Hyphomicrobiales</taxon>
        <taxon>Rhizobiaceae</taxon>
        <taxon>Sinorhizobium/Ensifer group</taxon>
        <taxon>Sinorhizobium</taxon>
    </lineage>
</organism>
<dbReference type="PATRIC" id="fig|394.7.peg.2083"/>
<dbReference type="Pfam" id="PF05161">
    <property type="entry name" value="MOFRL"/>
    <property type="match status" value="1"/>
</dbReference>
<dbReference type="EMBL" id="CP000874">
    <property type="protein sequence ID" value="ACP23116.1"/>
    <property type="molecule type" value="Genomic_DNA"/>
</dbReference>
<dbReference type="Gene3D" id="3.40.50.10180">
    <property type="entry name" value="Glycerate kinase, MOFRL-like N-terminal domain"/>
    <property type="match status" value="1"/>
</dbReference>
<dbReference type="SUPFAM" id="SSF82544">
    <property type="entry name" value="GckA/TtuD-like"/>
    <property type="match status" value="1"/>
</dbReference>
<dbReference type="Proteomes" id="UP000001054">
    <property type="component" value="Plasmid pNGR234b"/>
</dbReference>
<accession>Q6W213</accession>
<dbReference type="InterPro" id="IPR025286">
    <property type="entry name" value="MOFRL_assoc_dom"/>
</dbReference>
<proteinExistence type="predicted"/>
<dbReference type="EC" id="1.1.1.29" evidence="3"/>
<evidence type="ECO:0000313" key="5">
    <source>
        <dbReference type="Proteomes" id="UP000001054"/>
    </source>
</evidence>
<reference evidence="4 5" key="2">
    <citation type="journal article" date="2009" name="Appl. Environ. Microbiol.">
        <title>Rhizobium sp. strain NGR234 possesses a remarkable number of secretion systems.</title>
        <authorList>
            <person name="Schmeisser C."/>
            <person name="Liesegang H."/>
            <person name="Krysciak D."/>
            <person name="Bakkou N."/>
            <person name="Le Quere A."/>
            <person name="Wollherr A."/>
            <person name="Heinemeyer I."/>
            <person name="Morgenstern B."/>
            <person name="Pommerening-Roeser A."/>
            <person name="Flores M."/>
            <person name="Palacios R."/>
            <person name="Brenner S."/>
            <person name="Gottschalk G."/>
            <person name="Schmitz R.A."/>
            <person name="Broughton W.J."/>
            <person name="Perret X."/>
            <person name="Strittmatter A.W."/>
            <person name="Streit W.R."/>
        </authorList>
    </citation>
    <scope>NUCLEOTIDE SEQUENCE [LARGE SCALE GENOMIC DNA]</scope>
    <source>
        <strain evidence="5">NBRC 101917 / NGR234</strain>
        <strain evidence="4">NGR234</strain>
        <plasmid evidence="4">pNGR234b</plasmid>
        <plasmid evidence="5">sym pNGR234b</plasmid>
    </source>
</reference>
<dbReference type="EC" id="1.1.1.81" evidence="3 4"/>
<evidence type="ECO:0000259" key="1">
    <source>
        <dbReference type="Pfam" id="PF05161"/>
    </source>
</evidence>
<geneLocation type="plasmid" evidence="3">
    <name>megaplasmid 2</name>
</geneLocation>
<name>Q6W213_SINFN</name>
<dbReference type="PANTHER" id="PTHR12227">
    <property type="entry name" value="GLYCERATE KINASE"/>
    <property type="match status" value="1"/>
</dbReference>
<feature type="domain" description="MOFRL" evidence="1">
    <location>
        <begin position="322"/>
        <end position="417"/>
    </location>
</feature>
<feature type="domain" description="MOFRL-associated" evidence="2">
    <location>
        <begin position="18"/>
        <end position="245"/>
    </location>
</feature>
<evidence type="ECO:0000313" key="3">
    <source>
        <dbReference type="EMBL" id="AAQ87205.1"/>
    </source>
</evidence>
<dbReference type="AlphaFoldDB" id="Q6W213"/>
<dbReference type="InterPro" id="IPR037035">
    <property type="entry name" value="GK-like_C_sf"/>
</dbReference>
<dbReference type="GO" id="GO:0008887">
    <property type="term" value="F:glycerate kinase activity"/>
    <property type="evidence" value="ECO:0007669"/>
    <property type="project" value="InterPro"/>
</dbReference>
<keyword evidence="5" id="KW-1185">Reference proteome</keyword>
<dbReference type="OrthoDB" id="9766552at2"/>
<dbReference type="InterPro" id="IPR007835">
    <property type="entry name" value="MOFRL"/>
</dbReference>
<dbReference type="Pfam" id="PF13660">
    <property type="entry name" value="DUF4147"/>
    <property type="match status" value="1"/>
</dbReference>
<evidence type="ECO:0000259" key="2">
    <source>
        <dbReference type="Pfam" id="PF13660"/>
    </source>
</evidence>
<dbReference type="PANTHER" id="PTHR12227:SF0">
    <property type="entry name" value="GLYCERATE KINASE"/>
    <property type="match status" value="1"/>
</dbReference>
<dbReference type="KEGG" id="rhi:NGR_b16650"/>
<keyword evidence="3" id="KW-0614">Plasmid</keyword>
<gene>
    <name evidence="4" type="primary">ttuD1</name>
    <name evidence="4" type="ordered locus">NGR_b16650</name>
    <name evidence="3" type="ORF">RNGR00183</name>
</gene>
<keyword evidence="3" id="KW-0560">Oxidoreductase</keyword>
<dbReference type="GO" id="GO:0008465">
    <property type="term" value="F:hydroxypyruvate reductase (NADH) activity"/>
    <property type="evidence" value="ECO:0007669"/>
    <property type="project" value="UniProtKB-EC"/>
</dbReference>
<reference evidence="3 5" key="1">
    <citation type="journal article" date="2004" name="J. Bacteriol.">
        <title>An evolutionary hot spot: the pNGR234b replicon of Rhizobium sp. strain NGR234.</title>
        <authorList>
            <person name="Streit W.R."/>
            <person name="Schmitz R.A."/>
            <person name="Perret X."/>
            <person name="Staehelin C."/>
            <person name="Deakin W.J."/>
            <person name="Raasch C."/>
            <person name="Liesegang H."/>
            <person name="Broughton W.J."/>
        </authorList>
    </citation>
    <scope>NUCLEOTIDE SEQUENCE</scope>
    <source>
        <strain evidence="5">NBRC 101917 / NGR234</strain>
        <strain evidence="3">NGR234</strain>
        <plasmid evidence="3">megaplasmid 2</plasmid>
        <plasmid evidence="4">pNGR234b</plasmid>
        <plasmid evidence="5">sym pNGR234b</plasmid>
    </source>
</reference>
<dbReference type="HOGENOM" id="CLU_032279_0_0_5"/>
<evidence type="ECO:0000313" key="4">
    <source>
        <dbReference type="EMBL" id="ACP23116.1"/>
    </source>
</evidence>
<dbReference type="RefSeq" id="WP_015887747.1">
    <property type="nucleotide sequence ID" value="NC_012586.1"/>
</dbReference>